<proteinExistence type="predicted"/>
<evidence type="ECO:0000313" key="3">
    <source>
        <dbReference type="Proteomes" id="UP000480266"/>
    </source>
</evidence>
<feature type="domain" description="Bacteriophage T5 Orf172 DNA-binding" evidence="1">
    <location>
        <begin position="24"/>
        <end position="118"/>
    </location>
</feature>
<comment type="caution">
    <text evidence="2">The sequence shown here is derived from an EMBL/GenBank/DDBJ whole genome shotgun (WGS) entry which is preliminary data.</text>
</comment>
<dbReference type="AlphaFoldDB" id="A0A7C9VNJ4"/>
<organism evidence="2 3">
    <name type="scientific">Candidatus Afipia apatlaquensis</name>
    <dbReference type="NCBI Taxonomy" id="2712852"/>
    <lineage>
        <taxon>Bacteria</taxon>
        <taxon>Pseudomonadati</taxon>
        <taxon>Pseudomonadota</taxon>
        <taxon>Alphaproteobacteria</taxon>
        <taxon>Hyphomicrobiales</taxon>
        <taxon>Nitrobacteraceae</taxon>
        <taxon>Afipia</taxon>
    </lineage>
</organism>
<feature type="non-terminal residue" evidence="2">
    <location>
        <position position="1"/>
    </location>
</feature>
<sequence>ALKQGNETMANIGTFTSNGTGFTGTIDLIHKIGVTGGEVSLRVANAKADPTFLFADVDIVATYKLININRAKLEALLHRFFAAARLDVEIPDRFGRAVKPREWYLVPLHIIDEVVARIKDQSITPYVYSPEKATLSKL</sequence>
<dbReference type="EMBL" id="JAAMRR010000799">
    <property type="protein sequence ID" value="NGX96594.1"/>
    <property type="molecule type" value="Genomic_DNA"/>
</dbReference>
<reference evidence="2" key="1">
    <citation type="submission" date="2020-02" db="EMBL/GenBank/DDBJ databases">
        <title>Draft genome sequence of Candidatus Afipia apatlaquensis IBT-C3, a potential strain for decolorization of textile dyes.</title>
        <authorList>
            <person name="Sanchez-Reyes A."/>
            <person name="Breton-Deval L."/>
            <person name="Mangelson H."/>
            <person name="Sanchez-Flores A."/>
        </authorList>
    </citation>
    <scope>NUCLEOTIDE SEQUENCE [LARGE SCALE GENOMIC DNA]</scope>
    <source>
        <strain evidence="2">IBT-C3</strain>
    </source>
</reference>
<keyword evidence="3" id="KW-1185">Reference proteome</keyword>
<gene>
    <name evidence="2" type="ORF">G4V63_15665</name>
</gene>
<dbReference type="Pfam" id="PF13455">
    <property type="entry name" value="MUG113"/>
    <property type="match status" value="1"/>
</dbReference>
<accession>A0A7C9VNJ4</accession>
<evidence type="ECO:0000259" key="1">
    <source>
        <dbReference type="SMART" id="SM00974"/>
    </source>
</evidence>
<name>A0A7C9VNJ4_9BRAD</name>
<dbReference type="InterPro" id="IPR018306">
    <property type="entry name" value="Phage_T5_Orf172_DNA-bd"/>
</dbReference>
<protein>
    <submittedName>
        <fullName evidence="2">GIY-YIG nuclease family protein</fullName>
    </submittedName>
</protein>
<dbReference type="SMART" id="SM00974">
    <property type="entry name" value="T5orf172"/>
    <property type="match status" value="1"/>
</dbReference>
<dbReference type="Proteomes" id="UP000480266">
    <property type="component" value="Unassembled WGS sequence"/>
</dbReference>
<evidence type="ECO:0000313" key="2">
    <source>
        <dbReference type="EMBL" id="NGX96594.1"/>
    </source>
</evidence>